<organism evidence="17 18">
    <name type="scientific">Bdellovibrio bacteriovorus str. Tiberius</name>
    <dbReference type="NCBI Taxonomy" id="1069642"/>
    <lineage>
        <taxon>Bacteria</taxon>
        <taxon>Pseudomonadati</taxon>
        <taxon>Bdellovibrionota</taxon>
        <taxon>Bdellovibrionia</taxon>
        <taxon>Bdellovibrionales</taxon>
        <taxon>Pseudobdellovibrionaceae</taxon>
        <taxon>Bdellovibrio</taxon>
    </lineage>
</organism>
<dbReference type="EMBL" id="CP002930">
    <property type="protein sequence ID" value="AFY01260.1"/>
    <property type="molecule type" value="Genomic_DNA"/>
</dbReference>
<evidence type="ECO:0000256" key="5">
    <source>
        <dbReference type="ARBA" id="ARBA00022692"/>
    </source>
</evidence>
<keyword evidence="3 11" id="KW-1134">Transmembrane beta strand</keyword>
<evidence type="ECO:0000256" key="14">
    <source>
        <dbReference type="SAM" id="SignalP"/>
    </source>
</evidence>
<keyword evidence="8 12" id="KW-0798">TonB box</keyword>
<keyword evidence="17" id="KW-0675">Receptor</keyword>
<proteinExistence type="inferred from homology"/>
<dbReference type="GO" id="GO:0009279">
    <property type="term" value="C:cell outer membrane"/>
    <property type="evidence" value="ECO:0007669"/>
    <property type="project" value="UniProtKB-SubCell"/>
</dbReference>
<keyword evidence="9 11" id="KW-0472">Membrane</keyword>
<dbReference type="PANTHER" id="PTHR32552">
    <property type="entry name" value="FERRICHROME IRON RECEPTOR-RELATED"/>
    <property type="match status" value="1"/>
</dbReference>
<dbReference type="SUPFAM" id="SSF56935">
    <property type="entry name" value="Porins"/>
    <property type="match status" value="1"/>
</dbReference>
<keyword evidence="10 11" id="KW-0998">Cell outer membrane</keyword>
<reference evidence="17 18" key="1">
    <citation type="journal article" date="2012" name="BMC Genomics">
        <title>Genome analysis of a simultaneously predatory and prey-independent, novel Bdellovibrio bacteriovorus from the River Tiber, supports in silico predictions of both ancient and recent lateral gene transfer from diverse bacteria.</title>
        <authorList>
            <person name="Hobley L."/>
            <person name="Lerner T.R."/>
            <person name="Williams L.E."/>
            <person name="Lambert C."/>
            <person name="Till R."/>
            <person name="Milner D.S."/>
            <person name="Basford S.M."/>
            <person name="Capeness M.J."/>
            <person name="Fenton A.K."/>
            <person name="Atterbury R.J."/>
            <person name="Harris M.A."/>
            <person name="Sockett R.E."/>
        </authorList>
    </citation>
    <scope>NUCLEOTIDE SEQUENCE [LARGE SCALE GENOMIC DNA]</scope>
    <source>
        <strain evidence="17 18">Tiberius</strain>
    </source>
</reference>
<comment type="subcellular location">
    <subcellularLocation>
        <location evidence="1 11">Cell outer membrane</location>
        <topology evidence="1 11">Multi-pass membrane protein</topology>
    </subcellularLocation>
</comment>
<dbReference type="STRING" id="1069642.Bdt_1565"/>
<dbReference type="Gene3D" id="2.40.170.20">
    <property type="entry name" value="TonB-dependent receptor, beta-barrel domain"/>
    <property type="match status" value="1"/>
</dbReference>
<dbReference type="AlphaFoldDB" id="K7YX08"/>
<feature type="compositionally biased region" description="Low complexity" evidence="13">
    <location>
        <begin position="26"/>
        <end position="36"/>
    </location>
</feature>
<evidence type="ECO:0000259" key="16">
    <source>
        <dbReference type="Pfam" id="PF07715"/>
    </source>
</evidence>
<comment type="similarity">
    <text evidence="11 12">Belongs to the TonB-dependent receptor family.</text>
</comment>
<dbReference type="PANTHER" id="PTHR32552:SF81">
    <property type="entry name" value="TONB-DEPENDENT OUTER MEMBRANE RECEPTOR"/>
    <property type="match status" value="1"/>
</dbReference>
<dbReference type="Pfam" id="PF00593">
    <property type="entry name" value="TonB_dep_Rec_b-barrel"/>
    <property type="match status" value="1"/>
</dbReference>
<sequence>MKRIITLLTVFPLILNAQTPSAEATSQEVSSQPEESSTLEAVQVQGTKENKSYQESTESISVVPSRELDSPIQSDSIQALNAVPNVSINKNDDSFSIRGVNNTGVTGFQKDNLSSILVDDVFQTDLAIKAGSFDLWDSQQAEVYRGPQSTTQGVNSLAGSILLFHNKPADQTEGAAKLGYGSFNRIEAGVMTNNVWLDGKLLSRVSVNHEQDDGFIKNIKTDNNKWGKKSKDHLGLDLTYKINETDYVRWNTKIIQNETGGNYVQSANPFDYEVNEDVDFESKTGNQQTSLRYFVKLNDNWTNEVIGAYSQAKNDETSDADGTANPTAGVRTEEHNDRFVSVENLLKFQNEKVKNVLGFHAHDYYLKDDARFDILYPLSATVYTPIASSQVTDKYRTVFALFDSYLWKFAENQSINLGLRYEFVKNKYGADVSATRKQNLGAGTNAVVDAYLDSVTGSYEDEDNNSILLPKVAYMLTQDQHSYGISYTEGYRTGGLSINRKRVRVDTYDPEKTGNYELSYKYAASNWNFSSAAFYTDWKDQQVMVQLSNDPFDTQVVNAASSELYGAEAEINWKPASRHEFNLGAGYVKTRFKDFVNGTKDYTDNEFPFAPNWTGRLSYGYQISQDWNAAGIFRYLSKSYGNAENTMDSPEQFYLDLLGQYSLAAWSMNVDLYVRNVLDTRYVIYDRTSSIGGQSVSYNQVNSPRELGLRLNYFW</sequence>
<dbReference type="RefSeq" id="WP_015090717.1">
    <property type="nucleotide sequence ID" value="NC_019567.1"/>
</dbReference>
<dbReference type="GO" id="GO:0006826">
    <property type="term" value="P:iron ion transport"/>
    <property type="evidence" value="ECO:0007669"/>
    <property type="project" value="UniProtKB-KW"/>
</dbReference>
<feature type="chain" id="PRO_5003915423" evidence="14">
    <location>
        <begin position="23"/>
        <end position="715"/>
    </location>
</feature>
<accession>K7YX08</accession>
<keyword evidence="5 11" id="KW-0812">Transmembrane</keyword>
<dbReference type="InterPro" id="IPR012910">
    <property type="entry name" value="Plug_dom"/>
</dbReference>
<dbReference type="KEGG" id="bbat:Bdt_1565"/>
<keyword evidence="7" id="KW-0406">Ion transport</keyword>
<dbReference type="PATRIC" id="fig|1069642.3.peg.1546"/>
<feature type="domain" description="TonB-dependent receptor-like beta-barrel" evidence="15">
    <location>
        <begin position="235"/>
        <end position="677"/>
    </location>
</feature>
<feature type="region of interest" description="Disordered" evidence="13">
    <location>
        <begin position="24"/>
        <end position="59"/>
    </location>
</feature>
<evidence type="ECO:0000256" key="1">
    <source>
        <dbReference type="ARBA" id="ARBA00004571"/>
    </source>
</evidence>
<dbReference type="PROSITE" id="PS52016">
    <property type="entry name" value="TONB_DEPENDENT_REC_3"/>
    <property type="match status" value="1"/>
</dbReference>
<dbReference type="Pfam" id="PF07715">
    <property type="entry name" value="Plug"/>
    <property type="match status" value="1"/>
</dbReference>
<feature type="domain" description="TonB-dependent receptor plug" evidence="16">
    <location>
        <begin position="54"/>
        <end position="159"/>
    </location>
</feature>
<evidence type="ECO:0000256" key="3">
    <source>
        <dbReference type="ARBA" id="ARBA00022452"/>
    </source>
</evidence>
<evidence type="ECO:0000256" key="10">
    <source>
        <dbReference type="ARBA" id="ARBA00023237"/>
    </source>
</evidence>
<dbReference type="InterPro" id="IPR036942">
    <property type="entry name" value="Beta-barrel_TonB_sf"/>
</dbReference>
<keyword evidence="2 11" id="KW-0813">Transport</keyword>
<evidence type="ECO:0000256" key="6">
    <source>
        <dbReference type="ARBA" id="ARBA00023004"/>
    </source>
</evidence>
<keyword evidence="6" id="KW-0408">Iron</keyword>
<evidence type="ECO:0000313" key="18">
    <source>
        <dbReference type="Proteomes" id="UP000010074"/>
    </source>
</evidence>
<feature type="region of interest" description="Disordered" evidence="13">
    <location>
        <begin position="312"/>
        <end position="332"/>
    </location>
</feature>
<evidence type="ECO:0000256" key="12">
    <source>
        <dbReference type="RuleBase" id="RU003357"/>
    </source>
</evidence>
<feature type="signal peptide" evidence="14">
    <location>
        <begin position="1"/>
        <end position="22"/>
    </location>
</feature>
<evidence type="ECO:0000256" key="13">
    <source>
        <dbReference type="SAM" id="MobiDB-lite"/>
    </source>
</evidence>
<keyword evidence="14" id="KW-0732">Signal</keyword>
<evidence type="ECO:0000259" key="15">
    <source>
        <dbReference type="Pfam" id="PF00593"/>
    </source>
</evidence>
<dbReference type="Proteomes" id="UP000010074">
    <property type="component" value="Chromosome"/>
</dbReference>
<evidence type="ECO:0000256" key="9">
    <source>
        <dbReference type="ARBA" id="ARBA00023136"/>
    </source>
</evidence>
<name>K7YX08_BDEBC</name>
<keyword evidence="4" id="KW-0410">Iron transport</keyword>
<evidence type="ECO:0000256" key="2">
    <source>
        <dbReference type="ARBA" id="ARBA00022448"/>
    </source>
</evidence>
<dbReference type="InterPro" id="IPR000531">
    <property type="entry name" value="Beta-barrel_TonB"/>
</dbReference>
<dbReference type="InterPro" id="IPR039426">
    <property type="entry name" value="TonB-dep_rcpt-like"/>
</dbReference>
<evidence type="ECO:0000256" key="11">
    <source>
        <dbReference type="PROSITE-ProRule" id="PRU01360"/>
    </source>
</evidence>
<feature type="compositionally biased region" description="Polar residues" evidence="13">
    <location>
        <begin position="38"/>
        <end position="59"/>
    </location>
</feature>
<gene>
    <name evidence="17" type="ORF">Bdt_1565</name>
</gene>
<evidence type="ECO:0000313" key="17">
    <source>
        <dbReference type="EMBL" id="AFY01260.1"/>
    </source>
</evidence>
<evidence type="ECO:0000256" key="4">
    <source>
        <dbReference type="ARBA" id="ARBA00022496"/>
    </source>
</evidence>
<evidence type="ECO:0000256" key="8">
    <source>
        <dbReference type="ARBA" id="ARBA00023077"/>
    </source>
</evidence>
<dbReference type="HOGENOM" id="CLU_008287_15_2_7"/>
<evidence type="ECO:0000256" key="7">
    <source>
        <dbReference type="ARBA" id="ARBA00023065"/>
    </source>
</evidence>
<dbReference type="OrthoDB" id="7051185at2"/>
<protein>
    <submittedName>
        <fullName evidence="17">TonB-dependent receptor</fullName>
    </submittedName>
</protein>